<dbReference type="NCBIfam" id="TIGR01740">
    <property type="entry name" value="pyrF"/>
    <property type="match status" value="1"/>
</dbReference>
<dbReference type="Proteomes" id="UP000005947">
    <property type="component" value="Unassembled WGS sequence"/>
</dbReference>
<feature type="binding site" evidence="6 8">
    <location>
        <position position="197"/>
    </location>
    <ligand>
        <name>substrate</name>
    </ligand>
</feature>
<accession>F1T4U3</accession>
<dbReference type="InterPro" id="IPR011060">
    <property type="entry name" value="RibuloseP-bd_barrel"/>
</dbReference>
<comment type="catalytic activity">
    <reaction evidence="6">
        <text>orotidine 5'-phosphate + H(+) = UMP + CO2</text>
        <dbReference type="Rhea" id="RHEA:11596"/>
        <dbReference type="ChEBI" id="CHEBI:15378"/>
        <dbReference type="ChEBI" id="CHEBI:16526"/>
        <dbReference type="ChEBI" id="CHEBI:57538"/>
        <dbReference type="ChEBI" id="CHEBI:57865"/>
        <dbReference type="EC" id="4.1.1.23"/>
    </reaction>
</comment>
<feature type="binding site" evidence="6 8">
    <location>
        <position position="37"/>
    </location>
    <ligand>
        <name>substrate</name>
    </ligand>
</feature>
<feature type="active site" description="Proton donor" evidence="6">
    <location>
        <position position="66"/>
    </location>
</feature>
<evidence type="ECO:0000256" key="1">
    <source>
        <dbReference type="ARBA" id="ARBA00002356"/>
    </source>
</evidence>
<evidence type="ECO:0000256" key="6">
    <source>
        <dbReference type="HAMAP-Rule" id="MF_01200"/>
    </source>
</evidence>
<dbReference type="GO" id="GO:0004590">
    <property type="term" value="F:orotidine-5'-phosphate decarboxylase activity"/>
    <property type="evidence" value="ECO:0007669"/>
    <property type="project" value="UniProtKB-UniRule"/>
</dbReference>
<keyword evidence="4 6" id="KW-0665">Pyrimidine biosynthesis</keyword>
<feature type="binding site" evidence="6 8">
    <location>
        <position position="16"/>
    </location>
    <ligand>
        <name>substrate</name>
    </ligand>
</feature>
<feature type="binding site" evidence="6">
    <location>
        <begin position="64"/>
        <end position="73"/>
    </location>
    <ligand>
        <name>substrate</name>
    </ligand>
</feature>
<sequence>MLTEDEVRSSLIVALDCDKEYALELLGLLSGKARWVKVGMTLFYREGPALIQEFRDRGFSVFLDLKLHDIPFQVEGAAYSAALSGADIISLHALGSSKMIESARKGVERAHEEMGCDAKLVAISVLTSMDAQALSEIGIEHSVANEVDRLGALAAAHGAHGMVCSAFEAHRMREIFGDKGLIVVPGVRPKGEACQDQARVATPQFALSQGASKLVIGRPITQAEHPGDAFETIVEDICSAS</sequence>
<dbReference type="HAMAP" id="MF_01200_B">
    <property type="entry name" value="OMPdecase_type1_B"/>
    <property type="match status" value="1"/>
</dbReference>
<comment type="function">
    <text evidence="1 6">Catalyzes the decarboxylation of orotidine 5'-monophosphate (OMP) to uridine 5'-monophosphate (UMP).</text>
</comment>
<comment type="similarity">
    <text evidence="6">Belongs to the OMP decarboxylase family. Type 1 subfamily.</text>
</comment>
<feature type="binding site" evidence="6 8">
    <location>
        <position position="127"/>
    </location>
    <ligand>
        <name>substrate</name>
    </ligand>
</feature>
<evidence type="ECO:0000256" key="4">
    <source>
        <dbReference type="ARBA" id="ARBA00022975"/>
    </source>
</evidence>
<dbReference type="PANTHER" id="PTHR32119">
    <property type="entry name" value="OROTIDINE 5'-PHOSPHATE DECARBOXYLASE"/>
    <property type="match status" value="1"/>
</dbReference>
<dbReference type="NCBIfam" id="NF001273">
    <property type="entry name" value="PRK00230.1"/>
    <property type="match status" value="1"/>
</dbReference>
<dbReference type="UniPathway" id="UPA00070">
    <property type="reaction ID" value="UER00120"/>
</dbReference>
<dbReference type="SMART" id="SM00934">
    <property type="entry name" value="OMPdecase"/>
    <property type="match status" value="1"/>
</dbReference>
<dbReference type="GeneID" id="93210287"/>
<protein>
    <recommendedName>
        <fullName evidence="6">Orotidine 5'-phosphate decarboxylase</fullName>
        <ecNumber evidence="6">4.1.1.23</ecNumber>
    </recommendedName>
    <alternativeName>
        <fullName evidence="6">OMP decarboxylase</fullName>
        <shortName evidence="6">OMPDCase</shortName>
        <shortName evidence="6">OMPdecase</shortName>
    </alternativeName>
</protein>
<evidence type="ECO:0000313" key="10">
    <source>
        <dbReference type="EMBL" id="EGF23737.1"/>
    </source>
</evidence>
<feature type="binding site" evidence="6 8">
    <location>
        <position position="188"/>
    </location>
    <ligand>
        <name>substrate</name>
    </ligand>
</feature>
<keyword evidence="11" id="KW-1185">Reference proteome</keyword>
<dbReference type="Gene3D" id="3.20.20.70">
    <property type="entry name" value="Aldolase class I"/>
    <property type="match status" value="1"/>
</dbReference>
<dbReference type="CDD" id="cd04725">
    <property type="entry name" value="OMP_decarboxylase_like"/>
    <property type="match status" value="1"/>
</dbReference>
<feature type="active site" description="For OMPdecase activity" evidence="7">
    <location>
        <position position="66"/>
    </location>
</feature>
<feature type="active site" description="For OMPdecase activity" evidence="7">
    <location>
        <position position="64"/>
    </location>
</feature>
<dbReference type="InterPro" id="IPR001754">
    <property type="entry name" value="OMPdeCOase_dom"/>
</dbReference>
<dbReference type="SUPFAM" id="SSF51366">
    <property type="entry name" value="Ribulose-phoshate binding barrel"/>
    <property type="match status" value="1"/>
</dbReference>
<evidence type="ECO:0000256" key="2">
    <source>
        <dbReference type="ARBA" id="ARBA00004861"/>
    </source>
</evidence>
<dbReference type="InterPro" id="IPR047596">
    <property type="entry name" value="OMPdecase_bac"/>
</dbReference>
<dbReference type="AlphaFoldDB" id="F1T4U3"/>
<proteinExistence type="inferred from homology"/>
<keyword evidence="5 6" id="KW-0456">Lyase</keyword>
<evidence type="ECO:0000259" key="9">
    <source>
        <dbReference type="SMART" id="SM00934"/>
    </source>
</evidence>
<dbReference type="GO" id="GO:0005829">
    <property type="term" value="C:cytosol"/>
    <property type="evidence" value="ECO:0007669"/>
    <property type="project" value="TreeGrafter"/>
</dbReference>
<evidence type="ECO:0000256" key="8">
    <source>
        <dbReference type="PIRSR" id="PIRSR614732-2"/>
    </source>
</evidence>
<organism evidence="10 11">
    <name type="scientific">Fannyhessea vaginae DSM 15829</name>
    <dbReference type="NCBI Taxonomy" id="525256"/>
    <lineage>
        <taxon>Bacteria</taxon>
        <taxon>Bacillati</taxon>
        <taxon>Actinomycetota</taxon>
        <taxon>Coriobacteriia</taxon>
        <taxon>Coriobacteriales</taxon>
        <taxon>Atopobiaceae</taxon>
        <taxon>Fannyhessea</taxon>
    </lineage>
</organism>
<dbReference type="RefSeq" id="WP_006302866.1">
    <property type="nucleotide sequence ID" value="NZ_ACGK02000001.1"/>
</dbReference>
<feature type="domain" description="Orotidine 5'-phosphate decarboxylase" evidence="9">
    <location>
        <begin position="10"/>
        <end position="233"/>
    </location>
</feature>
<evidence type="ECO:0000313" key="11">
    <source>
        <dbReference type="Proteomes" id="UP000005947"/>
    </source>
</evidence>
<feature type="binding site" evidence="6 8">
    <location>
        <position position="218"/>
    </location>
    <ligand>
        <name>substrate</name>
    </ligand>
</feature>
<dbReference type="GO" id="GO:0044205">
    <property type="term" value="P:'de novo' UMP biosynthetic process"/>
    <property type="evidence" value="ECO:0007669"/>
    <property type="project" value="UniProtKB-UniRule"/>
</dbReference>
<dbReference type="EMBL" id="ACGK02000001">
    <property type="protein sequence ID" value="EGF23737.1"/>
    <property type="molecule type" value="Genomic_DNA"/>
</dbReference>
<evidence type="ECO:0000256" key="7">
    <source>
        <dbReference type="PIRSR" id="PIRSR614732-1"/>
    </source>
</evidence>
<comment type="pathway">
    <text evidence="2 6">Pyrimidine metabolism; UMP biosynthesis via de novo pathway; UMP from orotate: step 2/2.</text>
</comment>
<feature type="active site" description="For OMPdecase activity" evidence="7">
    <location>
        <position position="69"/>
    </location>
</feature>
<dbReference type="OrthoDB" id="9806203at2"/>
<dbReference type="GO" id="GO:0006207">
    <property type="term" value="P:'de novo' pyrimidine nucleobase biosynthetic process"/>
    <property type="evidence" value="ECO:0007669"/>
    <property type="project" value="InterPro"/>
</dbReference>
<dbReference type="EC" id="4.1.1.23" evidence="6"/>
<dbReference type="InterPro" id="IPR013785">
    <property type="entry name" value="Aldolase_TIM"/>
</dbReference>
<evidence type="ECO:0000256" key="3">
    <source>
        <dbReference type="ARBA" id="ARBA00022793"/>
    </source>
</evidence>
<name>F1T4U3_9ACTN</name>
<gene>
    <name evidence="6 10" type="primary">pyrF</name>
    <name evidence="10" type="ORF">HMPREF0091_10684</name>
</gene>
<keyword evidence="3 6" id="KW-0210">Decarboxylase</keyword>
<dbReference type="InterPro" id="IPR014732">
    <property type="entry name" value="OMPdecase"/>
</dbReference>
<dbReference type="PANTHER" id="PTHR32119:SF2">
    <property type="entry name" value="OROTIDINE 5'-PHOSPHATE DECARBOXYLASE"/>
    <property type="match status" value="1"/>
</dbReference>
<dbReference type="Pfam" id="PF00215">
    <property type="entry name" value="OMPdecase"/>
    <property type="match status" value="1"/>
</dbReference>
<reference evidence="10 11" key="1">
    <citation type="submission" date="2011-02" db="EMBL/GenBank/DDBJ databases">
        <authorList>
            <person name="Muzny D."/>
            <person name="Qin X."/>
            <person name="Buhay C."/>
            <person name="Dugan-Rocha S."/>
            <person name="Ding Y."/>
            <person name="Chen G."/>
            <person name="Hawes A."/>
            <person name="Holder M."/>
            <person name="Jhangiani S."/>
            <person name="Johnson A."/>
            <person name="Khan Z."/>
            <person name="Li Z."/>
            <person name="Liu W."/>
            <person name="Liu X."/>
            <person name="Perez L."/>
            <person name="Shen H."/>
            <person name="Wang Q."/>
            <person name="Watt J."/>
            <person name="Xi L."/>
            <person name="Xin Y."/>
            <person name="Zhou J."/>
            <person name="Deng J."/>
            <person name="Jiang H."/>
            <person name="Liu Y."/>
            <person name="Qu J."/>
            <person name="Song X.-Z."/>
            <person name="Zhang L."/>
            <person name="Villasana D."/>
            <person name="Johnson A."/>
            <person name="Liu J."/>
            <person name="Liyanage D."/>
            <person name="Lorensuhewa L."/>
            <person name="Robinson T."/>
            <person name="Song A."/>
            <person name="Song B.-B."/>
            <person name="Dinh H."/>
            <person name="Thornton R."/>
            <person name="Coyle M."/>
            <person name="Francisco L."/>
            <person name="Jackson L."/>
            <person name="Javaid M."/>
            <person name="Korchina V."/>
            <person name="Kovar C."/>
            <person name="Mata R."/>
            <person name="Mathew T."/>
            <person name="Ngo R."/>
            <person name="Nguyen L."/>
            <person name="Nguyen N."/>
            <person name="Okwuonu G."/>
            <person name="Ongeri F."/>
            <person name="Pham C."/>
            <person name="Simmons D."/>
            <person name="Wilczek-Boney K."/>
            <person name="Hale W."/>
            <person name="Jakkamsetti A."/>
            <person name="Pham P."/>
            <person name="Ruth R."/>
            <person name="San Lucas F."/>
            <person name="Warren J."/>
            <person name="Zhang J."/>
            <person name="Zhao Z."/>
            <person name="Zhou C."/>
            <person name="Zhu D."/>
            <person name="Lee S."/>
            <person name="Bess C."/>
            <person name="Blankenburg K."/>
            <person name="Forbes L."/>
            <person name="Fu Q."/>
            <person name="Gubbala S."/>
            <person name="Hirani K."/>
            <person name="Jayaseelan J.C."/>
            <person name="Lara F."/>
            <person name="Munidasa M."/>
            <person name="Palculict T."/>
            <person name="Patil S."/>
            <person name="Pu L.-L."/>
            <person name="Saada N."/>
            <person name="Tang L."/>
            <person name="Weissenberger G."/>
            <person name="Zhu Y."/>
            <person name="Hemphill L."/>
            <person name="Shang Y."/>
            <person name="Youmans B."/>
            <person name="Ayvaz T."/>
            <person name="Ross M."/>
            <person name="Santibanez J."/>
            <person name="Aqrawi P."/>
            <person name="Gross S."/>
            <person name="Joshi V."/>
            <person name="Fowler G."/>
            <person name="Nazareth L."/>
            <person name="Reid J."/>
            <person name="Worley K."/>
            <person name="Petrosino J."/>
            <person name="Highlander S."/>
            <person name="Gibbs R."/>
        </authorList>
    </citation>
    <scope>NUCLEOTIDE SEQUENCE [LARGE SCALE GENOMIC DNA]</scope>
    <source>
        <strain evidence="10 11">DSM 15829</strain>
    </source>
</reference>
<comment type="subunit">
    <text evidence="6">Homodimer.</text>
</comment>
<feature type="binding site" evidence="6 8">
    <location>
        <position position="217"/>
    </location>
    <ligand>
        <name>substrate</name>
    </ligand>
</feature>
<dbReference type="eggNOG" id="COG0284">
    <property type="taxonomic scope" value="Bacteria"/>
</dbReference>
<comment type="caution">
    <text evidence="10">The sequence shown here is derived from an EMBL/GenBank/DDBJ whole genome shotgun (WGS) entry which is preliminary data.</text>
</comment>
<evidence type="ECO:0000256" key="5">
    <source>
        <dbReference type="ARBA" id="ARBA00023239"/>
    </source>
</evidence>